<dbReference type="GO" id="GO:0000209">
    <property type="term" value="P:protein polyubiquitination"/>
    <property type="evidence" value="ECO:0007669"/>
    <property type="project" value="TreeGrafter"/>
</dbReference>
<evidence type="ECO:0000259" key="2">
    <source>
        <dbReference type="PROSITE" id="PS50181"/>
    </source>
</evidence>
<dbReference type="InterPro" id="IPR001810">
    <property type="entry name" value="F-box_dom"/>
</dbReference>
<dbReference type="PANTHER" id="PTHR13252:SF9">
    <property type="entry name" value="F-BOX ONLY PROTEIN 28"/>
    <property type="match status" value="1"/>
</dbReference>
<dbReference type="SMART" id="SM00256">
    <property type="entry name" value="FBOX"/>
    <property type="match status" value="1"/>
</dbReference>
<protein>
    <submittedName>
        <fullName evidence="3">F-box only protein 28</fullName>
    </submittedName>
</protein>
<dbReference type="Proteomes" id="UP000054359">
    <property type="component" value="Unassembled WGS sequence"/>
</dbReference>
<sequence length="235" mass="27734">MNVMASSSAYHRFKMQENKKKANFEALPSEVIEQILSYLPYGDVCTCSLVNRKCNYASRRILKNGFLDAEKYFSECQKKLRAQMPCCAAKRKKHPLGKYCGDMLNIEAQLSLIKPDFMKYADKMMCFFVPGTVLDICYKRLRSIDKATESFIKKMQEKEAKKSKKRKIRNKSESCPYSKNQPCHEPAWEDHEEMNFYKTCLKYEHIFEGMFPSEERERRLAKFDHDVSKLWYKIA</sequence>
<dbReference type="STRING" id="407821.A0A087UB10"/>
<proteinExistence type="predicted"/>
<dbReference type="OrthoDB" id="9858120at2759"/>
<dbReference type="Pfam" id="PF00646">
    <property type="entry name" value="F-box"/>
    <property type="match status" value="1"/>
</dbReference>
<evidence type="ECO:0000256" key="1">
    <source>
        <dbReference type="SAM" id="MobiDB-lite"/>
    </source>
</evidence>
<dbReference type="InterPro" id="IPR039719">
    <property type="entry name" value="FBXO28"/>
</dbReference>
<reference evidence="3 4" key="1">
    <citation type="submission" date="2013-11" db="EMBL/GenBank/DDBJ databases">
        <title>Genome sequencing of Stegodyphus mimosarum.</title>
        <authorList>
            <person name="Bechsgaard J."/>
        </authorList>
    </citation>
    <scope>NUCLEOTIDE SEQUENCE [LARGE SCALE GENOMIC DNA]</scope>
</reference>
<name>A0A087UB10_STEMI</name>
<evidence type="ECO:0000313" key="4">
    <source>
        <dbReference type="Proteomes" id="UP000054359"/>
    </source>
</evidence>
<evidence type="ECO:0000313" key="3">
    <source>
        <dbReference type="EMBL" id="KFM74549.1"/>
    </source>
</evidence>
<feature type="non-terminal residue" evidence="3">
    <location>
        <position position="235"/>
    </location>
</feature>
<keyword evidence="4" id="KW-1185">Reference proteome</keyword>
<dbReference type="PANTHER" id="PTHR13252">
    <property type="entry name" value="F-BOX ONLY PROTEIN 28"/>
    <property type="match status" value="1"/>
</dbReference>
<dbReference type="EMBL" id="KK119061">
    <property type="protein sequence ID" value="KFM74549.1"/>
    <property type="molecule type" value="Genomic_DNA"/>
</dbReference>
<organism evidence="3 4">
    <name type="scientific">Stegodyphus mimosarum</name>
    <name type="common">African social velvet spider</name>
    <dbReference type="NCBI Taxonomy" id="407821"/>
    <lineage>
        <taxon>Eukaryota</taxon>
        <taxon>Metazoa</taxon>
        <taxon>Ecdysozoa</taxon>
        <taxon>Arthropoda</taxon>
        <taxon>Chelicerata</taxon>
        <taxon>Arachnida</taxon>
        <taxon>Araneae</taxon>
        <taxon>Araneomorphae</taxon>
        <taxon>Entelegynae</taxon>
        <taxon>Eresoidea</taxon>
        <taxon>Eresidae</taxon>
        <taxon>Stegodyphus</taxon>
    </lineage>
</organism>
<dbReference type="SUPFAM" id="SSF81383">
    <property type="entry name" value="F-box domain"/>
    <property type="match status" value="1"/>
</dbReference>
<accession>A0A087UB10</accession>
<feature type="domain" description="F-box" evidence="2">
    <location>
        <begin position="21"/>
        <end position="76"/>
    </location>
</feature>
<feature type="region of interest" description="Disordered" evidence="1">
    <location>
        <begin position="156"/>
        <end position="184"/>
    </location>
</feature>
<dbReference type="PROSITE" id="PS50181">
    <property type="entry name" value="FBOX"/>
    <property type="match status" value="1"/>
</dbReference>
<dbReference type="AlphaFoldDB" id="A0A087UB10"/>
<dbReference type="InterPro" id="IPR036047">
    <property type="entry name" value="F-box-like_dom_sf"/>
</dbReference>
<gene>
    <name evidence="3" type="ORF">X975_11430</name>
</gene>
<dbReference type="Gene3D" id="1.20.1280.50">
    <property type="match status" value="1"/>
</dbReference>